<dbReference type="InterPro" id="IPR021451">
    <property type="entry name" value="DUF3102"/>
</dbReference>
<dbReference type="EMBL" id="CP027228">
    <property type="protein sequence ID" value="AVM48562.1"/>
    <property type="molecule type" value="Genomic_DNA"/>
</dbReference>
<dbReference type="Pfam" id="PF11300">
    <property type="entry name" value="DUF3102"/>
    <property type="match status" value="1"/>
</dbReference>
<dbReference type="AlphaFoldDB" id="A0A2S0L5K2"/>
<dbReference type="KEGG" id="mdv:C5Q96_06760"/>
<dbReference type="OrthoDB" id="2086764at2"/>
<organism evidence="2 3">
    <name type="scientific">Mogibacterium diversum</name>
    <dbReference type="NCBI Taxonomy" id="114527"/>
    <lineage>
        <taxon>Bacteria</taxon>
        <taxon>Bacillati</taxon>
        <taxon>Bacillota</taxon>
        <taxon>Clostridia</taxon>
        <taxon>Peptostreptococcales</taxon>
        <taxon>Anaerovoracaceae</taxon>
        <taxon>Mogibacterium</taxon>
    </lineage>
</organism>
<feature type="coiled-coil region" evidence="1">
    <location>
        <begin position="128"/>
        <end position="292"/>
    </location>
</feature>
<keyword evidence="1" id="KW-0175">Coiled coil</keyword>
<name>A0A2S0L5K2_9FIRM</name>
<evidence type="ECO:0008006" key="4">
    <source>
        <dbReference type="Google" id="ProtNLM"/>
    </source>
</evidence>
<sequence>MNEITNVEYEVQKELTDKTTEELQIEVNGLYHQMEMIGNIAMMIAANAGQRLLVIKDRLNHGEFESWCESHLDFSKRKAEMMMSLAKRCEEENSLFSKTQTFADLSISKVFALLAAPEEVAVEVVENNDISEMTVRELKEEIADLKSQNTEIVELKSRIKELEQEKAEPGTSSDELEKRDKEIEELKEKLKKEKEKAKQIKSKNDEEVKKALEEARVELDREVEKAVATAKVQAKAENMKTEEELSKARAEVEKLNAAVASGEVLTAFRINVNNLQTTFNECMNQLSQMDKESAEKFKGALKKILTTELETLSK</sequence>
<accession>A0A2S0L5K2</accession>
<dbReference type="RefSeq" id="WP_106057617.1">
    <property type="nucleotide sequence ID" value="NZ_CP027228.1"/>
</dbReference>
<evidence type="ECO:0000256" key="1">
    <source>
        <dbReference type="SAM" id="Coils"/>
    </source>
</evidence>
<evidence type="ECO:0000313" key="3">
    <source>
        <dbReference type="Proteomes" id="UP000237883"/>
    </source>
</evidence>
<reference evidence="3" key="1">
    <citation type="submission" date="2018-02" db="EMBL/GenBank/DDBJ databases">
        <authorList>
            <person name="Holder M.E."/>
            <person name="Ajami N.J."/>
            <person name="Petrosino J.F."/>
        </authorList>
    </citation>
    <scope>NUCLEOTIDE SEQUENCE [LARGE SCALE GENOMIC DNA]</scope>
    <source>
        <strain evidence="3">CCUG 47132</strain>
    </source>
</reference>
<protein>
    <recommendedName>
        <fullName evidence="4">DUF3102 domain-containing protein</fullName>
    </recommendedName>
</protein>
<evidence type="ECO:0000313" key="2">
    <source>
        <dbReference type="EMBL" id="AVM48562.1"/>
    </source>
</evidence>
<keyword evidence="3" id="KW-1185">Reference proteome</keyword>
<dbReference type="Proteomes" id="UP000237883">
    <property type="component" value="Chromosome"/>
</dbReference>
<gene>
    <name evidence="2" type="ORF">C5Q96_06760</name>
</gene>
<proteinExistence type="predicted"/>
<dbReference type="GeneID" id="78391962"/>